<accession>A0A6A6EKD0</accession>
<dbReference type="OrthoDB" id="10268090at2759"/>
<protein>
    <recommendedName>
        <fullName evidence="3">Saccharopine dehydrogenase NADP binding domain-containing protein</fullName>
    </recommendedName>
</protein>
<dbReference type="InterPro" id="IPR051276">
    <property type="entry name" value="Saccharopine_DH-like_oxidrdct"/>
</dbReference>
<organism evidence="4 5">
    <name type="scientific">Zopfia rhizophila CBS 207.26</name>
    <dbReference type="NCBI Taxonomy" id="1314779"/>
    <lineage>
        <taxon>Eukaryota</taxon>
        <taxon>Fungi</taxon>
        <taxon>Dikarya</taxon>
        <taxon>Ascomycota</taxon>
        <taxon>Pezizomycotina</taxon>
        <taxon>Dothideomycetes</taxon>
        <taxon>Dothideomycetes incertae sedis</taxon>
        <taxon>Zopfiaceae</taxon>
        <taxon>Zopfia</taxon>
    </lineage>
</organism>
<evidence type="ECO:0000256" key="1">
    <source>
        <dbReference type="ARBA" id="ARBA00038048"/>
    </source>
</evidence>
<dbReference type="GO" id="GO:0005886">
    <property type="term" value="C:plasma membrane"/>
    <property type="evidence" value="ECO:0007669"/>
    <property type="project" value="TreeGrafter"/>
</dbReference>
<dbReference type="GO" id="GO:0005739">
    <property type="term" value="C:mitochondrion"/>
    <property type="evidence" value="ECO:0007669"/>
    <property type="project" value="TreeGrafter"/>
</dbReference>
<feature type="transmembrane region" description="Helical" evidence="2">
    <location>
        <begin position="299"/>
        <end position="320"/>
    </location>
</feature>
<dbReference type="GO" id="GO:0005811">
    <property type="term" value="C:lipid droplet"/>
    <property type="evidence" value="ECO:0007669"/>
    <property type="project" value="TreeGrafter"/>
</dbReference>
<feature type="domain" description="Saccharopine dehydrogenase NADP binding" evidence="3">
    <location>
        <begin position="11"/>
        <end position="140"/>
    </location>
</feature>
<dbReference type="EMBL" id="ML994617">
    <property type="protein sequence ID" value="KAF2191493.1"/>
    <property type="molecule type" value="Genomic_DNA"/>
</dbReference>
<keyword evidence="5" id="KW-1185">Reference proteome</keyword>
<reference evidence="4" key="1">
    <citation type="journal article" date="2020" name="Stud. Mycol.">
        <title>101 Dothideomycetes genomes: a test case for predicting lifestyles and emergence of pathogens.</title>
        <authorList>
            <person name="Haridas S."/>
            <person name="Albert R."/>
            <person name="Binder M."/>
            <person name="Bloem J."/>
            <person name="Labutti K."/>
            <person name="Salamov A."/>
            <person name="Andreopoulos B."/>
            <person name="Baker S."/>
            <person name="Barry K."/>
            <person name="Bills G."/>
            <person name="Bluhm B."/>
            <person name="Cannon C."/>
            <person name="Castanera R."/>
            <person name="Culley D."/>
            <person name="Daum C."/>
            <person name="Ezra D."/>
            <person name="Gonzalez J."/>
            <person name="Henrissat B."/>
            <person name="Kuo A."/>
            <person name="Liang C."/>
            <person name="Lipzen A."/>
            <person name="Lutzoni F."/>
            <person name="Magnuson J."/>
            <person name="Mondo S."/>
            <person name="Nolan M."/>
            <person name="Ohm R."/>
            <person name="Pangilinan J."/>
            <person name="Park H.-J."/>
            <person name="Ramirez L."/>
            <person name="Alfaro M."/>
            <person name="Sun H."/>
            <person name="Tritt A."/>
            <person name="Yoshinaga Y."/>
            <person name="Zwiers L.-H."/>
            <person name="Turgeon B."/>
            <person name="Goodwin S."/>
            <person name="Spatafora J."/>
            <person name="Crous P."/>
            <person name="Grigoriev I."/>
        </authorList>
    </citation>
    <scope>NUCLEOTIDE SEQUENCE</scope>
    <source>
        <strain evidence="4">CBS 207.26</strain>
    </source>
</reference>
<evidence type="ECO:0000256" key="2">
    <source>
        <dbReference type="SAM" id="Phobius"/>
    </source>
</evidence>
<dbReference type="GO" id="GO:0009247">
    <property type="term" value="P:glycolipid biosynthetic process"/>
    <property type="evidence" value="ECO:0007669"/>
    <property type="project" value="TreeGrafter"/>
</dbReference>
<dbReference type="Proteomes" id="UP000800200">
    <property type="component" value="Unassembled WGS sequence"/>
</dbReference>
<dbReference type="PANTHER" id="PTHR12286:SF5">
    <property type="entry name" value="SACCHAROPINE DEHYDROGENASE-LIKE OXIDOREDUCTASE"/>
    <property type="match status" value="1"/>
</dbReference>
<name>A0A6A6EKD0_9PEZI</name>
<dbReference type="InterPro" id="IPR036291">
    <property type="entry name" value="NAD(P)-bd_dom_sf"/>
</dbReference>
<keyword evidence="2" id="KW-1133">Transmembrane helix</keyword>
<dbReference type="Gene3D" id="3.40.50.720">
    <property type="entry name" value="NAD(P)-binding Rossmann-like Domain"/>
    <property type="match status" value="1"/>
</dbReference>
<dbReference type="SUPFAM" id="SSF51735">
    <property type="entry name" value="NAD(P)-binding Rossmann-fold domains"/>
    <property type="match status" value="1"/>
</dbReference>
<proteinExistence type="inferred from homology"/>
<dbReference type="Pfam" id="PF03435">
    <property type="entry name" value="Sacchrp_dh_NADP"/>
    <property type="match status" value="1"/>
</dbReference>
<dbReference type="InterPro" id="IPR005097">
    <property type="entry name" value="Sacchrp_dh_NADP-bd"/>
</dbReference>
<evidence type="ECO:0000313" key="5">
    <source>
        <dbReference type="Proteomes" id="UP000800200"/>
    </source>
</evidence>
<comment type="similarity">
    <text evidence="1">Belongs to the saccharopine dehydrogenase family.</text>
</comment>
<gene>
    <name evidence="4" type="ORF">K469DRAFT_623203</name>
</gene>
<dbReference type="AlphaFoldDB" id="A0A6A6EKD0"/>
<keyword evidence="2" id="KW-0812">Transmembrane</keyword>
<evidence type="ECO:0000259" key="3">
    <source>
        <dbReference type="Pfam" id="PF03435"/>
    </source>
</evidence>
<dbReference type="PANTHER" id="PTHR12286">
    <property type="entry name" value="SACCHAROPINE DEHYDROGENASE-LIKE OXIDOREDUCTASE"/>
    <property type="match status" value="1"/>
</dbReference>
<keyword evidence="2" id="KW-0472">Membrane</keyword>
<evidence type="ECO:0000313" key="4">
    <source>
        <dbReference type="EMBL" id="KAF2191493.1"/>
    </source>
</evidence>
<sequence>MSQSSRQYELVLLGATGYTGKLTAEHIATYLPTNLNWAIAGRNAKKLQDVVDELTKKTPDRKQPAIEICELEKGVLDVLAKKARLIITTVGPYMLYGEQVLAACAKNGTHYLDCTGETPWYHDMVEKYHETSTKTGAIIIPECGLDSVPADMMTFALTNHIRKTLSTSTSSVVMSMYAFKSGTSGGTSSTALNLFSHYPLSKLSSTMKPYALSPVRPTKPSKPPSANLFYRLLGLRHIPELAGLQTNWPMATVDTAIVHRSWGLFESIAKDSSRPNLSYGPHFRFTEYMRTKNVVAGSLVHLIMVLGGFLLAFPLSRWILTPFIKKFLIPAPGEGPTKEEMKKEFLHYRGMGIADTQKKEKVMGKLEVPYGGYVATAVTLTAAAEVVLRGDLAATEAGKLGGGIVTPAMLGEQYLEKLREIGMNIEVGI</sequence>